<comment type="similarity">
    <text evidence="2 9">Belongs to the cytochrome P450 family.</text>
</comment>
<dbReference type="GO" id="GO:0005506">
    <property type="term" value="F:iron ion binding"/>
    <property type="evidence" value="ECO:0007669"/>
    <property type="project" value="InterPro"/>
</dbReference>
<keyword evidence="6 8" id="KW-0408">Iron</keyword>
<evidence type="ECO:0000256" key="3">
    <source>
        <dbReference type="ARBA" id="ARBA00022617"/>
    </source>
</evidence>
<reference evidence="10 11" key="1">
    <citation type="submission" date="2015-04" db="EMBL/GenBank/DDBJ databases">
        <title>Complete genome sequence of Schizopora paradoxa KUC8140, a cosmopolitan wood degrader in East Asia.</title>
        <authorList>
            <consortium name="DOE Joint Genome Institute"/>
            <person name="Min B."/>
            <person name="Park H."/>
            <person name="Jang Y."/>
            <person name="Kim J.-J."/>
            <person name="Kim K.H."/>
            <person name="Pangilinan J."/>
            <person name="Lipzen A."/>
            <person name="Riley R."/>
            <person name="Grigoriev I.V."/>
            <person name="Spatafora J.W."/>
            <person name="Choi I.-G."/>
        </authorList>
    </citation>
    <scope>NUCLEOTIDE SEQUENCE [LARGE SCALE GENOMIC DNA]</scope>
    <source>
        <strain evidence="10 11">KUC8140</strain>
    </source>
</reference>
<keyword evidence="11" id="KW-1185">Reference proteome</keyword>
<dbReference type="SUPFAM" id="SSF48264">
    <property type="entry name" value="Cytochrome P450"/>
    <property type="match status" value="1"/>
</dbReference>
<keyword evidence="5 9" id="KW-0560">Oxidoreductase</keyword>
<protein>
    <submittedName>
        <fullName evidence="10">Cytochrome P450</fullName>
    </submittedName>
</protein>
<dbReference type="AlphaFoldDB" id="A0A0H2SSP1"/>
<dbReference type="InterPro" id="IPR001128">
    <property type="entry name" value="Cyt_P450"/>
</dbReference>
<name>A0A0H2SSP1_9AGAM</name>
<dbReference type="EMBL" id="KQ085883">
    <property type="protein sequence ID" value="KLO20136.1"/>
    <property type="molecule type" value="Genomic_DNA"/>
</dbReference>
<evidence type="ECO:0000313" key="11">
    <source>
        <dbReference type="Proteomes" id="UP000053477"/>
    </source>
</evidence>
<dbReference type="GO" id="GO:0016705">
    <property type="term" value="F:oxidoreductase activity, acting on paired donors, with incorporation or reduction of molecular oxygen"/>
    <property type="evidence" value="ECO:0007669"/>
    <property type="project" value="InterPro"/>
</dbReference>
<dbReference type="InterPro" id="IPR047146">
    <property type="entry name" value="Cyt_P450_E_CYP52_fungi"/>
</dbReference>
<organism evidence="10 11">
    <name type="scientific">Schizopora paradoxa</name>
    <dbReference type="NCBI Taxonomy" id="27342"/>
    <lineage>
        <taxon>Eukaryota</taxon>
        <taxon>Fungi</taxon>
        <taxon>Dikarya</taxon>
        <taxon>Basidiomycota</taxon>
        <taxon>Agaricomycotina</taxon>
        <taxon>Agaricomycetes</taxon>
        <taxon>Hymenochaetales</taxon>
        <taxon>Schizoporaceae</taxon>
        <taxon>Schizopora</taxon>
    </lineage>
</organism>
<dbReference type="Pfam" id="PF00067">
    <property type="entry name" value="p450"/>
    <property type="match status" value="1"/>
</dbReference>
<evidence type="ECO:0000256" key="1">
    <source>
        <dbReference type="ARBA" id="ARBA00001971"/>
    </source>
</evidence>
<dbReference type="STRING" id="27342.A0A0H2SSP1"/>
<gene>
    <name evidence="10" type="ORF">SCHPADRAFT_898188</name>
</gene>
<dbReference type="CDD" id="cd11063">
    <property type="entry name" value="CYP52"/>
    <property type="match status" value="1"/>
</dbReference>
<evidence type="ECO:0000256" key="8">
    <source>
        <dbReference type="PIRSR" id="PIRSR602401-1"/>
    </source>
</evidence>
<evidence type="ECO:0000256" key="6">
    <source>
        <dbReference type="ARBA" id="ARBA00023004"/>
    </source>
</evidence>
<feature type="binding site" description="axial binding residue" evidence="8">
    <location>
        <position position="520"/>
    </location>
    <ligand>
        <name>heme</name>
        <dbReference type="ChEBI" id="CHEBI:30413"/>
    </ligand>
    <ligandPart>
        <name>Fe</name>
        <dbReference type="ChEBI" id="CHEBI:18248"/>
    </ligandPart>
</feature>
<dbReference type="PANTHER" id="PTHR24287">
    <property type="entry name" value="P450, PUTATIVE (EUROFUNG)-RELATED"/>
    <property type="match status" value="1"/>
</dbReference>
<evidence type="ECO:0000256" key="7">
    <source>
        <dbReference type="ARBA" id="ARBA00023033"/>
    </source>
</evidence>
<dbReference type="InterPro" id="IPR036396">
    <property type="entry name" value="Cyt_P450_sf"/>
</dbReference>
<dbReference type="InterPro" id="IPR002401">
    <property type="entry name" value="Cyt_P450_E_grp-I"/>
</dbReference>
<comment type="cofactor">
    <cofactor evidence="1 8">
        <name>heme</name>
        <dbReference type="ChEBI" id="CHEBI:30413"/>
    </cofactor>
</comment>
<dbReference type="OrthoDB" id="1470350at2759"/>
<keyword evidence="4 8" id="KW-0479">Metal-binding</keyword>
<evidence type="ECO:0000313" key="10">
    <source>
        <dbReference type="EMBL" id="KLO20136.1"/>
    </source>
</evidence>
<dbReference type="Proteomes" id="UP000053477">
    <property type="component" value="Unassembled WGS sequence"/>
</dbReference>
<keyword evidence="3 8" id="KW-0349">Heme</keyword>
<evidence type="ECO:0000256" key="9">
    <source>
        <dbReference type="RuleBase" id="RU000461"/>
    </source>
</evidence>
<proteinExistence type="inferred from homology"/>
<dbReference type="GO" id="GO:0004497">
    <property type="term" value="F:monooxygenase activity"/>
    <property type="evidence" value="ECO:0007669"/>
    <property type="project" value="UniProtKB-KW"/>
</dbReference>
<keyword evidence="7 9" id="KW-0503">Monooxygenase</keyword>
<dbReference type="PRINTS" id="PR00463">
    <property type="entry name" value="EP450I"/>
</dbReference>
<evidence type="ECO:0000256" key="2">
    <source>
        <dbReference type="ARBA" id="ARBA00010617"/>
    </source>
</evidence>
<dbReference type="GO" id="GO:0020037">
    <property type="term" value="F:heme binding"/>
    <property type="evidence" value="ECO:0007669"/>
    <property type="project" value="InterPro"/>
</dbReference>
<dbReference type="Gene3D" id="1.10.630.10">
    <property type="entry name" value="Cytochrome P450"/>
    <property type="match status" value="1"/>
</dbReference>
<dbReference type="InterPro" id="IPR017972">
    <property type="entry name" value="Cyt_P450_CS"/>
</dbReference>
<evidence type="ECO:0000256" key="5">
    <source>
        <dbReference type="ARBA" id="ARBA00023002"/>
    </source>
</evidence>
<dbReference type="PANTHER" id="PTHR24287:SF1">
    <property type="entry name" value="P450, PUTATIVE (EUROFUNG)-RELATED"/>
    <property type="match status" value="1"/>
</dbReference>
<sequence length="601" mass="68597">MALPPGISYLLANGHKWFGPTIVLVILRSLSQKYLDAQIPLPNWLQNVLLLATLPGFFVVRVYWHWFKTLREARKAGAVLPPTIVTKWPGALDVLLRGNAEDQKRYIGDNIAQFNGTYGYTFNFRMLFENRIMTSEPEHIKQILATEFNNFEKGPITKTVMQPLLGDGVFNSDGEMWKFHRSMTRPFFSRDRISHFELFGRHADAAIALMKDRLATGHSVDFQDVIGRFTLDSATEFLFGKCVHSLSAGLPYSPVVTSSFDSPSSKDFSTQFVEAFSLAQTKTAKRSRFGTAWPLFHFWSTGSKDSMDTIYSFIEPIMHEVIAKRKEKIAAGIDSEKRTDAIDESESFLDNLIKYTDDPIILRDEILNIMIAGRDTTAATLTYVMYCLSMHPEVLAKLRQEILNSVGSERYPTYEDLREMKYLRAVINETLRLYPPVPMNSRTSIKPTTFPNNKPGAKPWYVPARTRCAYSVFIMHRRKDLWGPDADLFDPDRFLDERLQKYLTPNPFIFLPFNAGPRICLGQQFAYNETSFMLIRLLQSFDGVNLAVDEQPPASRAPVEWSKAVGERKRLEKIKPKNHLTLYAEGGLWVRMKQASSSEAA</sequence>
<evidence type="ECO:0000256" key="4">
    <source>
        <dbReference type="ARBA" id="ARBA00022723"/>
    </source>
</evidence>
<dbReference type="PROSITE" id="PS00086">
    <property type="entry name" value="CYTOCHROME_P450"/>
    <property type="match status" value="1"/>
</dbReference>
<dbReference type="InParanoid" id="A0A0H2SSP1"/>
<dbReference type="PRINTS" id="PR00385">
    <property type="entry name" value="P450"/>
</dbReference>
<accession>A0A0H2SSP1</accession>